<dbReference type="PIRSF" id="PIRSF001365">
    <property type="entry name" value="DHDPS"/>
    <property type="match status" value="1"/>
</dbReference>
<reference evidence="4" key="1">
    <citation type="submission" date="2020-10" db="EMBL/GenBank/DDBJ databases">
        <title>Genome Sequence of Monilinia vaccinii-corymbosi Sheds Light on Mummy Berry Disease Infection of Blueberry and Mating Type.</title>
        <authorList>
            <person name="Yow A.G."/>
            <person name="Zhang Y."/>
            <person name="Bansal K."/>
            <person name="Eacker S.M."/>
            <person name="Sullivan S."/>
            <person name="Liachko I."/>
            <person name="Cubeta M.A."/>
            <person name="Rollins J.A."/>
            <person name="Ashrafi H."/>
        </authorList>
    </citation>
    <scope>NUCLEOTIDE SEQUENCE</scope>
    <source>
        <strain evidence="4">RL-1</strain>
    </source>
</reference>
<feature type="binding site" evidence="3">
    <location>
        <position position="230"/>
    </location>
    <ligand>
        <name>pyruvate</name>
        <dbReference type="ChEBI" id="CHEBI:15361"/>
    </ligand>
</feature>
<dbReference type="CDD" id="cd00408">
    <property type="entry name" value="DHDPS-like"/>
    <property type="match status" value="1"/>
</dbReference>
<dbReference type="PANTHER" id="PTHR12128:SF52">
    <property type="entry name" value="4-HYDROXY-2-OXOGLUTARATE ALDOLASE, MITOCHONDRIAL-RELATED"/>
    <property type="match status" value="1"/>
</dbReference>
<keyword evidence="5" id="KW-1185">Reference proteome</keyword>
<dbReference type="Gene3D" id="3.20.20.70">
    <property type="entry name" value="Aldolase class I"/>
    <property type="match status" value="1"/>
</dbReference>
<dbReference type="InterPro" id="IPR013785">
    <property type="entry name" value="Aldolase_TIM"/>
</dbReference>
<dbReference type="Proteomes" id="UP000672032">
    <property type="component" value="Chromosome 1"/>
</dbReference>
<dbReference type="PANTHER" id="PTHR12128">
    <property type="entry name" value="DIHYDRODIPICOLINATE SYNTHASE"/>
    <property type="match status" value="1"/>
</dbReference>
<dbReference type="OrthoDB" id="191315at2759"/>
<dbReference type="AlphaFoldDB" id="A0A8A3NUU7"/>
<dbReference type="PRINTS" id="PR00146">
    <property type="entry name" value="DHPICSNTHASE"/>
</dbReference>
<proteinExistence type="inferred from homology"/>
<feature type="active site" description="Proton donor/acceptor" evidence="2">
    <location>
        <position position="159"/>
    </location>
</feature>
<sequence>MSAPQSFTNGDVHVSRHRPLIPGIYVPTVAFFHPESEEVDVATVARHASRLATSGIAGLVTHGSNGEAVHLTHPERSLITSTTRKALDEAGASSMPIIVGCGAQSVKESLALCREAKESGGDYAIVLPPSYYASLLQPQLILDFFTQIADQSPIPLFIYNYPAAQGGLDLSSDVILTLSAHHNIVGVKLTCGNTGKLARIAASAKPPFITTGGSADFILQAMVVGGQGSIAGLANLAPKACVKVMKLFQEGKVNEARELQAIVARGDWVVIKGGFVSVKVALERYYGYGGLPRKPCEFPGKTAVAAMNEELAELIKLEKTL</sequence>
<comment type="similarity">
    <text evidence="1">Belongs to the DapA family.</text>
</comment>
<dbReference type="SUPFAM" id="SSF51569">
    <property type="entry name" value="Aldolase"/>
    <property type="match status" value="1"/>
</dbReference>
<evidence type="ECO:0000313" key="4">
    <source>
        <dbReference type="EMBL" id="QSZ29233.1"/>
    </source>
</evidence>
<gene>
    <name evidence="4" type="ORF">DSL72_003745</name>
</gene>
<keyword evidence="1" id="KW-0456">Lyase</keyword>
<evidence type="ECO:0000256" key="1">
    <source>
        <dbReference type="PIRNR" id="PIRNR001365"/>
    </source>
</evidence>
<dbReference type="EMBL" id="CP063405">
    <property type="protein sequence ID" value="QSZ29233.1"/>
    <property type="molecule type" value="Genomic_DNA"/>
</dbReference>
<organism evidence="4 5">
    <name type="scientific">Monilinia vaccinii-corymbosi</name>
    <dbReference type="NCBI Taxonomy" id="61207"/>
    <lineage>
        <taxon>Eukaryota</taxon>
        <taxon>Fungi</taxon>
        <taxon>Dikarya</taxon>
        <taxon>Ascomycota</taxon>
        <taxon>Pezizomycotina</taxon>
        <taxon>Leotiomycetes</taxon>
        <taxon>Helotiales</taxon>
        <taxon>Sclerotiniaceae</taxon>
        <taxon>Monilinia</taxon>
    </lineage>
</organism>
<name>A0A8A3NUU7_9HELO</name>
<dbReference type="Pfam" id="PF00701">
    <property type="entry name" value="DHDPS"/>
    <property type="match status" value="1"/>
</dbReference>
<protein>
    <submittedName>
        <fullName evidence="4">Uncharacterized protein</fullName>
    </submittedName>
</protein>
<dbReference type="GO" id="GO:0008840">
    <property type="term" value="F:4-hydroxy-tetrahydrodipicolinate synthase activity"/>
    <property type="evidence" value="ECO:0007669"/>
    <property type="project" value="TreeGrafter"/>
</dbReference>
<evidence type="ECO:0000313" key="5">
    <source>
        <dbReference type="Proteomes" id="UP000672032"/>
    </source>
</evidence>
<feature type="active site" description="Schiff-base intermediate with substrate" evidence="2">
    <location>
        <position position="188"/>
    </location>
</feature>
<accession>A0A8A3NUU7</accession>
<evidence type="ECO:0000256" key="2">
    <source>
        <dbReference type="PIRSR" id="PIRSR001365-1"/>
    </source>
</evidence>
<dbReference type="InterPro" id="IPR002220">
    <property type="entry name" value="DapA-like"/>
</dbReference>
<dbReference type="SMART" id="SM01130">
    <property type="entry name" value="DHDPS"/>
    <property type="match status" value="1"/>
</dbReference>
<evidence type="ECO:0000256" key="3">
    <source>
        <dbReference type="PIRSR" id="PIRSR001365-2"/>
    </source>
</evidence>